<dbReference type="GO" id="GO:0016787">
    <property type="term" value="F:hydrolase activity"/>
    <property type="evidence" value="ECO:0007669"/>
    <property type="project" value="UniProtKB-KW"/>
</dbReference>
<reference evidence="2" key="1">
    <citation type="submission" date="2022-02" db="EMBL/GenBank/DDBJ databases">
        <title>Crop Bioprotection Bacillus Genome Sequencing.</title>
        <authorList>
            <person name="Dunlap C."/>
        </authorList>
    </citation>
    <scope>NUCLEOTIDE SEQUENCE</scope>
    <source>
        <strain evidence="2">T20C14</strain>
    </source>
</reference>
<dbReference type="InterPro" id="IPR029058">
    <property type="entry name" value="AB_hydrolase_fold"/>
</dbReference>
<evidence type="ECO:0000313" key="3">
    <source>
        <dbReference type="Proteomes" id="UP001066455"/>
    </source>
</evidence>
<sequence>MQRRKVLKTAAFSLIALFVLLFSAFFVWSRFTYEPSSKLRKMINLDQIESKNGVYTFQADGANTGIILYPGAKVEPLAYAYIGEKLKQNGYSVFIPRMPFSLAIFNPDQAERIIKENSSIDHWYLGGHSLGGTAAAMYAKKHPDKIDGLYFLASYPSDSQAIKSAPYRVLSISGERDGLSTQDKIASSRKNLPDTTVFKEIKEGNHAQFGMYGEQRGDRPAQIAAVKQQDEIVNAMLDWIKS</sequence>
<organism evidence="2 3">
    <name type="scientific">Bacillus haynesii</name>
    <dbReference type="NCBI Taxonomy" id="1925021"/>
    <lineage>
        <taxon>Bacteria</taxon>
        <taxon>Bacillati</taxon>
        <taxon>Bacillota</taxon>
        <taxon>Bacilli</taxon>
        <taxon>Bacillales</taxon>
        <taxon>Bacillaceae</taxon>
        <taxon>Bacillus</taxon>
    </lineage>
</organism>
<dbReference type="Gene3D" id="3.40.50.1820">
    <property type="entry name" value="alpha/beta hydrolase"/>
    <property type="match status" value="1"/>
</dbReference>
<dbReference type="Pfam" id="PF12695">
    <property type="entry name" value="Abhydrolase_5"/>
    <property type="match status" value="1"/>
</dbReference>
<dbReference type="AlphaFoldDB" id="A0AA90F4M9"/>
<accession>A0AA90F4M9</accession>
<gene>
    <name evidence="2" type="ORF">MOE73_14165</name>
</gene>
<dbReference type="SUPFAM" id="SSF53474">
    <property type="entry name" value="alpha/beta-Hydrolases"/>
    <property type="match status" value="1"/>
</dbReference>
<dbReference type="Proteomes" id="UP001066455">
    <property type="component" value="Unassembled WGS sequence"/>
</dbReference>
<dbReference type="RefSeq" id="WP_268305516.1">
    <property type="nucleotide sequence ID" value="NZ_JALAJL010000072.1"/>
</dbReference>
<name>A0AA90F4M9_9BACI</name>
<proteinExistence type="predicted"/>
<keyword evidence="2" id="KW-0378">Hydrolase</keyword>
<feature type="domain" description="Alpha/beta hydrolase fold-5" evidence="1">
    <location>
        <begin position="65"/>
        <end position="229"/>
    </location>
</feature>
<comment type="caution">
    <text evidence="2">The sequence shown here is derived from an EMBL/GenBank/DDBJ whole genome shotgun (WGS) entry which is preliminary data.</text>
</comment>
<dbReference type="EMBL" id="JALAXI010000013">
    <property type="protein sequence ID" value="MCY9281208.1"/>
    <property type="molecule type" value="Genomic_DNA"/>
</dbReference>
<evidence type="ECO:0000259" key="1">
    <source>
        <dbReference type="Pfam" id="PF12695"/>
    </source>
</evidence>
<protein>
    <submittedName>
        <fullName evidence="2">Alpha/beta hydrolase</fullName>
    </submittedName>
</protein>
<evidence type="ECO:0000313" key="2">
    <source>
        <dbReference type="EMBL" id="MCY9281208.1"/>
    </source>
</evidence>
<dbReference type="InterPro" id="IPR029059">
    <property type="entry name" value="AB_hydrolase_5"/>
</dbReference>